<evidence type="ECO:0000313" key="1">
    <source>
        <dbReference type="EMBL" id="SNQ59513.1"/>
    </source>
</evidence>
<dbReference type="Proteomes" id="UP000218615">
    <property type="component" value="Unassembled WGS sequence"/>
</dbReference>
<dbReference type="AlphaFoldDB" id="A0A284VJS8"/>
<reference evidence="2" key="1">
    <citation type="submission" date="2017-06" db="EMBL/GenBank/DDBJ databases">
        <authorList>
            <person name="Cremers G."/>
        </authorList>
    </citation>
    <scope>NUCLEOTIDE SEQUENCE [LARGE SCALE GENOMIC DNA]</scope>
</reference>
<organism evidence="1 2">
    <name type="scientific">Candidatus Methanoperedens nitratireducens</name>
    <dbReference type="NCBI Taxonomy" id="1392998"/>
    <lineage>
        <taxon>Archaea</taxon>
        <taxon>Methanobacteriati</taxon>
        <taxon>Methanobacteriota</taxon>
        <taxon>Stenosarchaea group</taxon>
        <taxon>Methanomicrobia</taxon>
        <taxon>Methanosarcinales</taxon>
        <taxon>ANME-2 cluster</taxon>
        <taxon>Candidatus Methanoperedentaceae</taxon>
        <taxon>Candidatus Methanoperedens</taxon>
    </lineage>
</organism>
<evidence type="ECO:0008006" key="3">
    <source>
        <dbReference type="Google" id="ProtNLM"/>
    </source>
</evidence>
<gene>
    <name evidence="1" type="ORF">MNV_1200006</name>
</gene>
<proteinExistence type="predicted"/>
<protein>
    <recommendedName>
        <fullName evidence="3">Ribbon-helix-helix protein CopG domain-containing protein</fullName>
    </recommendedName>
</protein>
<dbReference type="EMBL" id="FZMP01000025">
    <property type="protein sequence ID" value="SNQ59513.1"/>
    <property type="molecule type" value="Genomic_DNA"/>
</dbReference>
<evidence type="ECO:0000313" key="2">
    <source>
        <dbReference type="Proteomes" id="UP000218615"/>
    </source>
</evidence>
<accession>A0A284VJS8</accession>
<sequence length="62" mass="7168">MAPKNQISIRLDEVHLDIIDSLQPFYGNSRPEVIRNLVIRWIEQNIASANLEKLREIGAIKK</sequence>
<name>A0A284VJS8_9EURY</name>
<keyword evidence="2" id="KW-1185">Reference proteome</keyword>